<dbReference type="Gene3D" id="1.20.1250.20">
    <property type="entry name" value="MFS general substrate transporter like domains"/>
    <property type="match status" value="1"/>
</dbReference>
<feature type="transmembrane region" description="Helical" evidence="5">
    <location>
        <begin position="127"/>
        <end position="145"/>
    </location>
</feature>
<dbReference type="PANTHER" id="PTHR21576:SF11">
    <property type="entry name" value="MAJOR FACILITATOR SUPERFAMILY PROTEIN"/>
    <property type="match status" value="1"/>
</dbReference>
<feature type="transmembrane region" description="Helical" evidence="5">
    <location>
        <begin position="94"/>
        <end position="115"/>
    </location>
</feature>
<reference evidence="8" key="1">
    <citation type="submission" date="2015-07" db="EMBL/GenBank/DDBJ databases">
        <title>Transcriptome Assembly of Anthurium amnicola.</title>
        <authorList>
            <person name="Suzuki J."/>
        </authorList>
    </citation>
    <scope>NUCLEOTIDE SEQUENCE</scope>
</reference>
<dbReference type="InterPro" id="IPR010658">
    <property type="entry name" value="Nodulin-like"/>
</dbReference>
<gene>
    <name evidence="8" type="primary">MCH1_1</name>
    <name evidence="8" type="ORF">g.128033</name>
</gene>
<evidence type="ECO:0000256" key="3">
    <source>
        <dbReference type="ARBA" id="ARBA00022989"/>
    </source>
</evidence>
<feature type="transmembrane region" description="Helical" evidence="5">
    <location>
        <begin position="27"/>
        <end position="46"/>
    </location>
</feature>
<evidence type="ECO:0000256" key="4">
    <source>
        <dbReference type="ARBA" id="ARBA00023136"/>
    </source>
</evidence>
<dbReference type="PANTHER" id="PTHR21576">
    <property type="entry name" value="UNCHARACTERIZED NODULIN-LIKE PROTEIN"/>
    <property type="match status" value="1"/>
</dbReference>
<proteinExistence type="predicted"/>
<evidence type="ECO:0000256" key="1">
    <source>
        <dbReference type="ARBA" id="ARBA00004141"/>
    </source>
</evidence>
<evidence type="ECO:0000313" key="8">
    <source>
        <dbReference type="EMBL" id="JAT48445.1"/>
    </source>
</evidence>
<dbReference type="Pfam" id="PF23262">
    <property type="entry name" value="NFD4_C"/>
    <property type="match status" value="1"/>
</dbReference>
<feature type="transmembrane region" description="Helical" evidence="5">
    <location>
        <begin position="280"/>
        <end position="297"/>
    </location>
</feature>
<evidence type="ECO:0000256" key="5">
    <source>
        <dbReference type="SAM" id="Phobius"/>
    </source>
</evidence>
<dbReference type="InterPro" id="IPR056555">
    <property type="entry name" value="NFD4_C"/>
</dbReference>
<feature type="transmembrane region" description="Helical" evidence="5">
    <location>
        <begin position="61"/>
        <end position="82"/>
    </location>
</feature>
<accession>A0A1D1Y1D6</accession>
<dbReference type="Pfam" id="PF06813">
    <property type="entry name" value="Nodulin-like"/>
    <property type="match status" value="1"/>
</dbReference>
<comment type="subcellular location">
    <subcellularLocation>
        <location evidence="1">Membrane</location>
        <topology evidence="1">Multi-pass membrane protein</topology>
    </subcellularLocation>
</comment>
<feature type="transmembrane region" description="Helical" evidence="5">
    <location>
        <begin position="381"/>
        <end position="400"/>
    </location>
</feature>
<feature type="transmembrane region" description="Helical" evidence="5">
    <location>
        <begin position="213"/>
        <end position="231"/>
    </location>
</feature>
<feature type="domain" description="Nodulin-like" evidence="6">
    <location>
        <begin position="1"/>
        <end position="144"/>
    </location>
</feature>
<dbReference type="EMBL" id="GDJX01019491">
    <property type="protein sequence ID" value="JAT48445.1"/>
    <property type="molecule type" value="Transcribed_RNA"/>
</dbReference>
<organism evidence="8">
    <name type="scientific">Anthurium amnicola</name>
    <dbReference type="NCBI Taxonomy" id="1678845"/>
    <lineage>
        <taxon>Eukaryota</taxon>
        <taxon>Viridiplantae</taxon>
        <taxon>Streptophyta</taxon>
        <taxon>Embryophyta</taxon>
        <taxon>Tracheophyta</taxon>
        <taxon>Spermatophyta</taxon>
        <taxon>Magnoliopsida</taxon>
        <taxon>Liliopsida</taxon>
        <taxon>Araceae</taxon>
        <taxon>Pothoideae</taxon>
        <taxon>Potheae</taxon>
        <taxon>Anthurium</taxon>
    </lineage>
</organism>
<feature type="transmembrane region" description="Helical" evidence="5">
    <location>
        <begin position="342"/>
        <end position="361"/>
    </location>
</feature>
<feature type="domain" description="NFD4 C-terminal" evidence="7">
    <location>
        <begin position="196"/>
        <end position="404"/>
    </location>
</feature>
<dbReference type="GO" id="GO:0016020">
    <property type="term" value="C:membrane"/>
    <property type="evidence" value="ECO:0007669"/>
    <property type="project" value="UniProtKB-SubCell"/>
</dbReference>
<dbReference type="AlphaFoldDB" id="A0A1D1Y1D6"/>
<evidence type="ECO:0000256" key="2">
    <source>
        <dbReference type="ARBA" id="ARBA00022692"/>
    </source>
</evidence>
<keyword evidence="4 5" id="KW-0472">Membrane</keyword>
<protein>
    <submittedName>
        <fullName evidence="8">Putative transporter MCH1</fullName>
    </submittedName>
</protein>
<dbReference type="InterPro" id="IPR036259">
    <property type="entry name" value="MFS_trans_sf"/>
</dbReference>
<evidence type="ECO:0000259" key="7">
    <source>
        <dbReference type="Pfam" id="PF23262"/>
    </source>
</evidence>
<sequence length="409" mass="44498">MGGNAVCWINTVCYIVCIQNFPSNPRVAIGLSTSYLGLSAMVYTVLADTMFNPLPHEKAKVYLLLNAVVPMVITLMTIPVVRQIKSKNQTQPDGGFILVFTIAIASGICAVFGSIGSISNGPSSRSLMLSLGCLLVALLLVPLATKFREFFERGWCGSGEWTVYHLNVDEVVIRDREVRVDIKVEGGEIAEGGREMSVDKEVGASLMVRKVEFWLYFFGYMFGATVGLVFLNNLGQIVESRGLSGTSSMVSLASSFGFFGRCMISLLDYLLSKNIVSRPALIAILLAPMAGSFSMLLNPSNFFLYISIVILGACTGAITSIAVSATSELFGSKFFGINHNIIVSNIPVGSFIFGYFAALLYQTEETGNARCMGAKCYEKTFIAWGILCSISTLLFVVLYIRTRRNNVVN</sequence>
<name>A0A1D1Y1D6_9ARAE</name>
<evidence type="ECO:0000259" key="6">
    <source>
        <dbReference type="Pfam" id="PF06813"/>
    </source>
</evidence>
<dbReference type="SUPFAM" id="SSF103473">
    <property type="entry name" value="MFS general substrate transporter"/>
    <property type="match status" value="1"/>
</dbReference>
<keyword evidence="3 5" id="KW-1133">Transmembrane helix</keyword>
<keyword evidence="2 5" id="KW-0812">Transmembrane</keyword>
<feature type="transmembrane region" description="Helical" evidence="5">
    <location>
        <begin position="303"/>
        <end position="330"/>
    </location>
</feature>